<dbReference type="EMBL" id="AZRV01000006">
    <property type="protein sequence ID" value="RKO63508.1"/>
    <property type="molecule type" value="Genomic_DNA"/>
</dbReference>
<sequence length="61" mass="7026">MPKKPWRKRRKSSLIHRVGIRAKERISILTDPEGNARESSMLLPHLLGGVAKMEKQCYNGR</sequence>
<dbReference type="Proteomes" id="UP000286235">
    <property type="component" value="Unassembled WGS sequence"/>
</dbReference>
<accession>A0A420VJG0</accession>
<evidence type="ECO:0000313" key="1">
    <source>
        <dbReference type="EMBL" id="RKO63508.1"/>
    </source>
</evidence>
<dbReference type="AlphaFoldDB" id="A0A420VJG0"/>
<evidence type="ECO:0000313" key="2">
    <source>
        <dbReference type="Proteomes" id="UP000286235"/>
    </source>
</evidence>
<organism evidence="1 2">
    <name type="scientific">Caldibacillus debilis GB1</name>
    <dbReference type="NCBI Taxonomy" id="1339248"/>
    <lineage>
        <taxon>Bacteria</taxon>
        <taxon>Bacillati</taxon>
        <taxon>Bacillota</taxon>
        <taxon>Bacilli</taxon>
        <taxon>Bacillales</taxon>
        <taxon>Bacillaceae</taxon>
        <taxon>Caldibacillus</taxon>
    </lineage>
</organism>
<proteinExistence type="predicted"/>
<reference evidence="1 2" key="1">
    <citation type="submission" date="2013-12" db="EMBL/GenBank/DDBJ databases">
        <title>Genome and proteome characterization of Caldibacillus debilis GB1 derived from a cellulolytic aero-tolerant co-culture.</title>
        <authorList>
            <person name="Wushke S.T."/>
            <person name="Zhang X."/>
            <person name="Fristensky B."/>
            <person name="Wilkins J.A."/>
            <person name="Levin D.B."/>
            <person name="Sparling R."/>
        </authorList>
    </citation>
    <scope>NUCLEOTIDE SEQUENCE [LARGE SCALE GENOMIC DNA]</scope>
    <source>
        <strain evidence="1 2">GB1</strain>
    </source>
</reference>
<comment type="caution">
    <text evidence="1">The sequence shown here is derived from an EMBL/GenBank/DDBJ whole genome shotgun (WGS) entry which is preliminary data.</text>
</comment>
<protein>
    <submittedName>
        <fullName evidence="1">Uncharacterized protein</fullName>
    </submittedName>
</protein>
<dbReference type="RefSeq" id="WP_120666256.1">
    <property type="nucleotide sequence ID" value="NZ_AZRV01000006.1"/>
</dbReference>
<name>A0A420VJG0_9BACI</name>
<gene>
    <name evidence="1" type="ORF">Cdeb_02770</name>
</gene>
<keyword evidence="2" id="KW-1185">Reference proteome</keyword>